<feature type="transmembrane region" description="Helical" evidence="1">
    <location>
        <begin position="264"/>
        <end position="286"/>
    </location>
</feature>
<evidence type="ECO:0000313" key="3">
    <source>
        <dbReference type="Proteomes" id="UP000518605"/>
    </source>
</evidence>
<dbReference type="AlphaFoldDB" id="A0A7W5C8C6"/>
<organism evidence="2 3">
    <name type="scientific">Paenibacillus endophyticus</name>
    <dbReference type="NCBI Taxonomy" id="1294268"/>
    <lineage>
        <taxon>Bacteria</taxon>
        <taxon>Bacillati</taxon>
        <taxon>Bacillota</taxon>
        <taxon>Bacilli</taxon>
        <taxon>Bacillales</taxon>
        <taxon>Paenibacillaceae</taxon>
        <taxon>Paenibacillus</taxon>
    </lineage>
</organism>
<evidence type="ECO:0008006" key="4">
    <source>
        <dbReference type="Google" id="ProtNLM"/>
    </source>
</evidence>
<evidence type="ECO:0000256" key="1">
    <source>
        <dbReference type="SAM" id="Phobius"/>
    </source>
</evidence>
<reference evidence="2 3" key="1">
    <citation type="submission" date="2020-08" db="EMBL/GenBank/DDBJ databases">
        <title>Genomic Encyclopedia of Type Strains, Phase III (KMG-III): the genomes of soil and plant-associated and newly described type strains.</title>
        <authorList>
            <person name="Whitman W."/>
        </authorList>
    </citation>
    <scope>NUCLEOTIDE SEQUENCE [LARGE SCALE GENOMIC DNA]</scope>
    <source>
        <strain evidence="2 3">CECT 8234</strain>
    </source>
</reference>
<dbReference type="RefSeq" id="WP_246431730.1">
    <property type="nucleotide sequence ID" value="NZ_CBCSLB010000005.1"/>
</dbReference>
<accession>A0A7W5C8C6</accession>
<comment type="caution">
    <text evidence="2">The sequence shown here is derived from an EMBL/GenBank/DDBJ whole genome shotgun (WGS) entry which is preliminary data.</text>
</comment>
<dbReference type="EMBL" id="JACHXW010000006">
    <property type="protein sequence ID" value="MBB3152595.1"/>
    <property type="molecule type" value="Genomic_DNA"/>
</dbReference>
<evidence type="ECO:0000313" key="2">
    <source>
        <dbReference type="EMBL" id="MBB3152595.1"/>
    </source>
</evidence>
<feature type="transmembrane region" description="Helical" evidence="1">
    <location>
        <begin position="6"/>
        <end position="29"/>
    </location>
</feature>
<keyword evidence="3" id="KW-1185">Reference proteome</keyword>
<dbReference type="Proteomes" id="UP000518605">
    <property type="component" value="Unassembled WGS sequence"/>
</dbReference>
<keyword evidence="1" id="KW-0472">Membrane</keyword>
<protein>
    <recommendedName>
        <fullName evidence="4">Type II secretion system protein GspF domain-containing protein</fullName>
    </recommendedName>
</protein>
<name>A0A7W5C8C6_9BACL</name>
<sequence length="297" mass="34863">MPNGVMQMMGLAFIVGQCVFGAVFFYILLQLWPERPAIWKHLTVVSAWRTRMVPEKWLRFFLISRQRESFMEREILLAGCGVTADAAWYMLAHRLLVCTMGSLIVSVAIWSKWLNAYVPVSYVAPFLLLAMMLIHLDLLWLRSIRKMRALQVTKEIFVVSKQLIYLSDSSLHIHAKLQRCVPFTRVMRFELNQLLAEWYHDAGGALQRFKQRLGTEEALSFVETLDALRLHESHQYYELIRTRIEDYKEKIELAKESRKESTSYLLFIIAGIPILYTFQIFIYPWVREGQKLFQSLS</sequence>
<keyword evidence="1" id="KW-0812">Transmembrane</keyword>
<gene>
    <name evidence="2" type="ORF">FHS16_002645</name>
</gene>
<feature type="transmembrane region" description="Helical" evidence="1">
    <location>
        <begin position="120"/>
        <end position="141"/>
    </location>
</feature>
<keyword evidence="1" id="KW-1133">Transmembrane helix</keyword>
<proteinExistence type="predicted"/>